<evidence type="ECO:0000313" key="2">
    <source>
        <dbReference type="Proteomes" id="UP000019140"/>
    </source>
</evidence>
<organism evidence="1 2">
    <name type="scientific">Candidatus Entotheonella gemina</name>
    <dbReference type="NCBI Taxonomy" id="1429439"/>
    <lineage>
        <taxon>Bacteria</taxon>
        <taxon>Pseudomonadati</taxon>
        <taxon>Nitrospinota/Tectimicrobiota group</taxon>
        <taxon>Candidatus Tectimicrobiota</taxon>
        <taxon>Candidatus Entotheonellia</taxon>
        <taxon>Candidatus Entotheonellales</taxon>
        <taxon>Candidatus Entotheonellaceae</taxon>
        <taxon>Candidatus Entotheonella</taxon>
    </lineage>
</organism>
<reference evidence="1 2" key="1">
    <citation type="journal article" date="2014" name="Nature">
        <title>An environmental bacterial taxon with a large and distinct metabolic repertoire.</title>
        <authorList>
            <person name="Wilson M.C."/>
            <person name="Mori T."/>
            <person name="Ruckert C."/>
            <person name="Uria A.R."/>
            <person name="Helf M.J."/>
            <person name="Takada K."/>
            <person name="Gernert C."/>
            <person name="Steffens U.A."/>
            <person name="Heycke N."/>
            <person name="Schmitt S."/>
            <person name="Rinke C."/>
            <person name="Helfrich E.J."/>
            <person name="Brachmann A.O."/>
            <person name="Gurgui C."/>
            <person name="Wakimoto T."/>
            <person name="Kracht M."/>
            <person name="Crusemann M."/>
            <person name="Hentschel U."/>
            <person name="Abe I."/>
            <person name="Matsunaga S."/>
            <person name="Kalinowski J."/>
            <person name="Takeyama H."/>
            <person name="Piel J."/>
        </authorList>
    </citation>
    <scope>NUCLEOTIDE SEQUENCE [LARGE SCALE GENOMIC DNA]</scope>
    <source>
        <strain evidence="2">TSY2</strain>
    </source>
</reference>
<dbReference type="HOGENOM" id="CLU_3363967_0_0_7"/>
<name>W4MDE1_9BACT</name>
<sequence>MRPGWFMRLYQHIIAQRLVRLKQRIKTTMRCSFYP</sequence>
<comment type="caution">
    <text evidence="1">The sequence shown here is derived from an EMBL/GenBank/DDBJ whole genome shotgun (WGS) entry which is preliminary data.</text>
</comment>
<evidence type="ECO:0000313" key="1">
    <source>
        <dbReference type="EMBL" id="ETX08339.1"/>
    </source>
</evidence>
<dbReference type="Proteomes" id="UP000019140">
    <property type="component" value="Unassembled WGS sequence"/>
</dbReference>
<proteinExistence type="predicted"/>
<keyword evidence="2" id="KW-1185">Reference proteome</keyword>
<dbReference type="EMBL" id="AZHX01000243">
    <property type="protein sequence ID" value="ETX08339.1"/>
    <property type="molecule type" value="Genomic_DNA"/>
</dbReference>
<protein>
    <submittedName>
        <fullName evidence="1">Uncharacterized protein</fullName>
    </submittedName>
</protein>
<gene>
    <name evidence="1" type="ORF">ETSY2_05980</name>
</gene>
<accession>W4MDE1</accession>
<dbReference type="AlphaFoldDB" id="W4MDE1"/>